<evidence type="ECO:0000313" key="2">
    <source>
        <dbReference type="Proteomes" id="UP000198393"/>
    </source>
</evidence>
<dbReference type="RefSeq" id="WP_179213407.1">
    <property type="nucleotide sequence ID" value="NZ_FZPD01000004.1"/>
</dbReference>
<sequence length="50" mass="6113">MINYKFLKQKAFEKLERFEKRLHETANQGWKIKSFTSDHGSIIVMLERER</sequence>
<evidence type="ECO:0000313" key="1">
    <source>
        <dbReference type="EMBL" id="SNT15392.1"/>
    </source>
</evidence>
<protein>
    <recommendedName>
        <fullName evidence="3">DUF4177 domain-containing protein</fullName>
    </recommendedName>
</protein>
<name>A0A239KCH2_EKHLU</name>
<dbReference type="AlphaFoldDB" id="A0A239KCH2"/>
<evidence type="ECO:0008006" key="3">
    <source>
        <dbReference type="Google" id="ProtNLM"/>
    </source>
</evidence>
<keyword evidence="2" id="KW-1185">Reference proteome</keyword>
<dbReference type="EMBL" id="FZPD01000004">
    <property type="protein sequence ID" value="SNT15392.1"/>
    <property type="molecule type" value="Genomic_DNA"/>
</dbReference>
<gene>
    <name evidence="1" type="ORF">SAMN05421640_2545</name>
</gene>
<proteinExistence type="predicted"/>
<reference evidence="1 2" key="1">
    <citation type="submission" date="2017-06" db="EMBL/GenBank/DDBJ databases">
        <authorList>
            <person name="Kim H.J."/>
            <person name="Triplett B.A."/>
        </authorList>
    </citation>
    <scope>NUCLEOTIDE SEQUENCE [LARGE SCALE GENOMIC DNA]</scope>
    <source>
        <strain evidence="1 2">DSM 19307</strain>
    </source>
</reference>
<dbReference type="Proteomes" id="UP000198393">
    <property type="component" value="Unassembled WGS sequence"/>
</dbReference>
<organism evidence="1 2">
    <name type="scientific">Ekhidna lutea</name>
    <dbReference type="NCBI Taxonomy" id="447679"/>
    <lineage>
        <taxon>Bacteria</taxon>
        <taxon>Pseudomonadati</taxon>
        <taxon>Bacteroidota</taxon>
        <taxon>Cytophagia</taxon>
        <taxon>Cytophagales</taxon>
        <taxon>Reichenbachiellaceae</taxon>
        <taxon>Ekhidna</taxon>
    </lineage>
</organism>
<accession>A0A239KCH2</accession>